<dbReference type="Proteomes" id="UP000306145">
    <property type="component" value="Unassembled WGS sequence"/>
</dbReference>
<gene>
    <name evidence="9" type="ORF">FHG89_01385</name>
</gene>
<protein>
    <submittedName>
        <fullName evidence="9">FtsX-like permease family protein</fullName>
    </submittedName>
</protein>
<evidence type="ECO:0000256" key="5">
    <source>
        <dbReference type="ARBA" id="ARBA00023136"/>
    </source>
</evidence>
<comment type="subcellular location">
    <subcellularLocation>
        <location evidence="1">Cell membrane</location>
        <topology evidence="1">Multi-pass membrane protein</topology>
    </subcellularLocation>
</comment>
<dbReference type="PANTHER" id="PTHR30572:SF4">
    <property type="entry name" value="ABC TRANSPORTER PERMEASE YTRF"/>
    <property type="match status" value="1"/>
</dbReference>
<feature type="transmembrane region" description="Helical" evidence="7">
    <location>
        <begin position="427"/>
        <end position="445"/>
    </location>
</feature>
<sequence length="902" mass="93987">MSVGAAVRRVRAYGGQFLLLAVLTLVVTLLISGVPRLVNRLAEQGLRTQLNSEPAARRDITYVSTDAPAASTKTAMGDARERFDSLAEKMPPQVRSAVTERWHRVDLAPVRVAGPDLAARKLLVNLGLRAMPGIQDTGTLVEGAWPSETYVPSRPIEVALDVDVAGKLNLRSGSQLRMGEADRNGTMQDPVPVVVSGLFRPADRANGAWDGLPSMLRITEPLGDGEPLIVVGVVAQSALNKRAVDGWPVQSEWRYRLGTERIDARGLNEMIDGLQQIQRTVPPGVTLTVGIDVPLRAFAAQVNAARTLLAVIGAGVLATLAGLIVLAAVLAVRRRRSEFALLRARGGAVTAGARRSLAESLLVVPVAAVCGWLLGTLFPGAPDPTAPYAAAVTVLVTLALPLATLAVPAGGAARSDLVRVRPSARRITVEVSVLVLAGLAAVLLRRRGLTLGEVDPLLVSVPVLLAAAAAVLALRAYPWPLLLVSRLAARTRGSVAFLGTARAGRSTVAAPLVVVVLAIGTAAFCAVVAAGVDASRDRAAERLVPADAVIRGERFAPDTLDALGGMPGVRAVTRVLNEPDQRLAADDLGTDARIGQTNVLLIDGSGLSTVSRRSGVDLSVPAALRSAQPTPGPLPAIVSPAVAADLAKAGLDRSAFVSVQGERYEFRVAGTQEAFPLLPANTARFVILPWQALPQRVTTPVPTSLLIAGDRLDVEALRRAGDEGQLRYQTGGAVTGKERPIGVTVDTREQVRRDLGNGGANGVLAFGFVAGASGGTVLGLLAIAFTVLAGARARGQVLSRLRTLGLSRRQWRGLLLVELAPLVGVSVLTGALVGAVLPLLLNPVLGLSAFTSGTPVRVAFEPGLVAAVFALGAVALGFAVAVEALNNRRLRLGEVLRLGEES</sequence>
<comment type="caution">
    <text evidence="9">The sequence shown here is derived from an EMBL/GenBank/DDBJ whole genome shotgun (WGS) entry which is preliminary data.</text>
</comment>
<dbReference type="PANTHER" id="PTHR30572">
    <property type="entry name" value="MEMBRANE COMPONENT OF TRANSPORTER-RELATED"/>
    <property type="match status" value="1"/>
</dbReference>
<dbReference type="GO" id="GO:0022857">
    <property type="term" value="F:transmembrane transporter activity"/>
    <property type="evidence" value="ECO:0007669"/>
    <property type="project" value="TreeGrafter"/>
</dbReference>
<feature type="transmembrane region" description="Helical" evidence="7">
    <location>
        <begin position="763"/>
        <end position="793"/>
    </location>
</feature>
<evidence type="ECO:0000259" key="8">
    <source>
        <dbReference type="Pfam" id="PF02687"/>
    </source>
</evidence>
<reference evidence="9 10" key="1">
    <citation type="submission" date="2019-06" db="EMBL/GenBank/DDBJ databases">
        <title>Micromonospora ordensis sp. nov., isolated from deep marine sediment.</title>
        <authorList>
            <person name="Veyisoglu A."/>
            <person name="Carro L."/>
            <person name="Klenk H.-P."/>
            <person name="Sahin N."/>
        </authorList>
    </citation>
    <scope>NUCLEOTIDE SEQUENCE [LARGE SCALE GENOMIC DNA]</scope>
    <source>
        <strain evidence="9 10">S2509</strain>
    </source>
</reference>
<evidence type="ECO:0000313" key="9">
    <source>
        <dbReference type="EMBL" id="TNH31604.1"/>
    </source>
</evidence>
<dbReference type="GO" id="GO:0005886">
    <property type="term" value="C:plasma membrane"/>
    <property type="evidence" value="ECO:0007669"/>
    <property type="project" value="UniProtKB-SubCell"/>
</dbReference>
<evidence type="ECO:0000256" key="2">
    <source>
        <dbReference type="ARBA" id="ARBA00022475"/>
    </source>
</evidence>
<evidence type="ECO:0000256" key="4">
    <source>
        <dbReference type="ARBA" id="ARBA00022989"/>
    </source>
</evidence>
<dbReference type="Pfam" id="PF02687">
    <property type="entry name" value="FtsX"/>
    <property type="match status" value="1"/>
</dbReference>
<evidence type="ECO:0000256" key="6">
    <source>
        <dbReference type="ARBA" id="ARBA00038076"/>
    </source>
</evidence>
<feature type="domain" description="ABC3 transporter permease C-terminal" evidence="8">
    <location>
        <begin position="776"/>
        <end position="882"/>
    </location>
</feature>
<dbReference type="AlphaFoldDB" id="A0A5C4R074"/>
<keyword evidence="2" id="KW-1003">Cell membrane</keyword>
<keyword evidence="5 7" id="KW-0472">Membrane</keyword>
<proteinExistence type="inferred from homology"/>
<evidence type="ECO:0000256" key="7">
    <source>
        <dbReference type="SAM" id="Phobius"/>
    </source>
</evidence>
<keyword evidence="4 7" id="KW-1133">Transmembrane helix</keyword>
<feature type="transmembrane region" description="Helical" evidence="7">
    <location>
        <begin position="457"/>
        <end position="477"/>
    </location>
</feature>
<feature type="transmembrane region" description="Helical" evidence="7">
    <location>
        <begin position="860"/>
        <end position="882"/>
    </location>
</feature>
<dbReference type="RefSeq" id="WP_139582119.1">
    <property type="nucleotide sequence ID" value="NZ_VDFY01000066.1"/>
</dbReference>
<evidence type="ECO:0000313" key="10">
    <source>
        <dbReference type="Proteomes" id="UP000306145"/>
    </source>
</evidence>
<dbReference type="InterPro" id="IPR050250">
    <property type="entry name" value="Macrolide_Exporter_MacB"/>
</dbReference>
<dbReference type="InterPro" id="IPR003838">
    <property type="entry name" value="ABC3_permease_C"/>
</dbReference>
<dbReference type="EMBL" id="VDFY01000066">
    <property type="protein sequence ID" value="TNH31604.1"/>
    <property type="molecule type" value="Genomic_DNA"/>
</dbReference>
<feature type="transmembrane region" description="Helical" evidence="7">
    <location>
        <begin position="12"/>
        <end position="34"/>
    </location>
</feature>
<dbReference type="OrthoDB" id="3276748at2"/>
<keyword evidence="3 7" id="KW-0812">Transmembrane</keyword>
<name>A0A5C4R074_9ACTN</name>
<comment type="similarity">
    <text evidence="6">Belongs to the ABC-4 integral membrane protein family.</text>
</comment>
<evidence type="ECO:0000256" key="3">
    <source>
        <dbReference type="ARBA" id="ARBA00022692"/>
    </source>
</evidence>
<feature type="transmembrane region" description="Helical" evidence="7">
    <location>
        <begin position="308"/>
        <end position="332"/>
    </location>
</feature>
<feature type="transmembrane region" description="Helical" evidence="7">
    <location>
        <begin position="508"/>
        <end position="532"/>
    </location>
</feature>
<feature type="transmembrane region" description="Helical" evidence="7">
    <location>
        <begin position="814"/>
        <end position="840"/>
    </location>
</feature>
<feature type="transmembrane region" description="Helical" evidence="7">
    <location>
        <begin position="361"/>
        <end position="381"/>
    </location>
</feature>
<organism evidence="9 10">
    <name type="scientific">Micromonospora orduensis</name>
    <dbReference type="NCBI Taxonomy" id="1420891"/>
    <lineage>
        <taxon>Bacteria</taxon>
        <taxon>Bacillati</taxon>
        <taxon>Actinomycetota</taxon>
        <taxon>Actinomycetes</taxon>
        <taxon>Micromonosporales</taxon>
        <taxon>Micromonosporaceae</taxon>
        <taxon>Micromonospora</taxon>
    </lineage>
</organism>
<accession>A0A5C4R074</accession>
<feature type="transmembrane region" description="Helical" evidence="7">
    <location>
        <begin position="387"/>
        <end position="407"/>
    </location>
</feature>
<keyword evidence="10" id="KW-1185">Reference proteome</keyword>
<evidence type="ECO:0000256" key="1">
    <source>
        <dbReference type="ARBA" id="ARBA00004651"/>
    </source>
</evidence>